<evidence type="ECO:0000313" key="3">
    <source>
        <dbReference type="EMBL" id="KAJ8373468.1"/>
    </source>
</evidence>
<feature type="chain" id="PRO_5040440668" evidence="2">
    <location>
        <begin position="24"/>
        <end position="164"/>
    </location>
</feature>
<keyword evidence="2" id="KW-0732">Signal</keyword>
<name>A0A9Q1G1V8_SYNKA</name>
<accession>A0A9Q1G1V8</accession>
<evidence type="ECO:0000313" key="4">
    <source>
        <dbReference type="Proteomes" id="UP001152622"/>
    </source>
</evidence>
<reference evidence="3" key="1">
    <citation type="journal article" date="2023" name="Science">
        <title>Genome structures resolve the early diversification of teleost fishes.</title>
        <authorList>
            <person name="Parey E."/>
            <person name="Louis A."/>
            <person name="Montfort J."/>
            <person name="Bouchez O."/>
            <person name="Roques C."/>
            <person name="Iampietro C."/>
            <person name="Lluch J."/>
            <person name="Castinel A."/>
            <person name="Donnadieu C."/>
            <person name="Desvignes T."/>
            <person name="Floi Bucao C."/>
            <person name="Jouanno E."/>
            <person name="Wen M."/>
            <person name="Mejri S."/>
            <person name="Dirks R."/>
            <person name="Jansen H."/>
            <person name="Henkel C."/>
            <person name="Chen W.J."/>
            <person name="Zahm M."/>
            <person name="Cabau C."/>
            <person name="Klopp C."/>
            <person name="Thompson A.W."/>
            <person name="Robinson-Rechavi M."/>
            <person name="Braasch I."/>
            <person name="Lecointre G."/>
            <person name="Bobe J."/>
            <person name="Postlethwait J.H."/>
            <person name="Berthelot C."/>
            <person name="Roest Crollius H."/>
            <person name="Guiguen Y."/>
        </authorList>
    </citation>
    <scope>NUCLEOTIDE SEQUENCE</scope>
    <source>
        <strain evidence="3">WJC10195</strain>
    </source>
</reference>
<dbReference type="EMBL" id="JAINUF010000002">
    <property type="protein sequence ID" value="KAJ8373468.1"/>
    <property type="molecule type" value="Genomic_DNA"/>
</dbReference>
<evidence type="ECO:0000256" key="2">
    <source>
        <dbReference type="SAM" id="SignalP"/>
    </source>
</evidence>
<evidence type="ECO:0000256" key="1">
    <source>
        <dbReference type="SAM" id="MobiDB-lite"/>
    </source>
</evidence>
<feature type="region of interest" description="Disordered" evidence="1">
    <location>
        <begin position="77"/>
        <end position="164"/>
    </location>
</feature>
<protein>
    <submittedName>
        <fullName evidence="3">Uncharacterized protein</fullName>
    </submittedName>
</protein>
<comment type="caution">
    <text evidence="3">The sequence shown here is derived from an EMBL/GenBank/DDBJ whole genome shotgun (WGS) entry which is preliminary data.</text>
</comment>
<dbReference type="Proteomes" id="UP001152622">
    <property type="component" value="Chromosome 2"/>
</dbReference>
<feature type="compositionally biased region" description="Pro residues" evidence="1">
    <location>
        <begin position="83"/>
        <end position="96"/>
    </location>
</feature>
<feature type="signal peptide" evidence="2">
    <location>
        <begin position="1"/>
        <end position="23"/>
    </location>
</feature>
<keyword evidence="4" id="KW-1185">Reference proteome</keyword>
<organism evidence="3 4">
    <name type="scientific">Synaphobranchus kaupii</name>
    <name type="common">Kaup's arrowtooth eel</name>
    <dbReference type="NCBI Taxonomy" id="118154"/>
    <lineage>
        <taxon>Eukaryota</taxon>
        <taxon>Metazoa</taxon>
        <taxon>Chordata</taxon>
        <taxon>Craniata</taxon>
        <taxon>Vertebrata</taxon>
        <taxon>Euteleostomi</taxon>
        <taxon>Actinopterygii</taxon>
        <taxon>Neopterygii</taxon>
        <taxon>Teleostei</taxon>
        <taxon>Anguilliformes</taxon>
        <taxon>Synaphobranchidae</taxon>
        <taxon>Synaphobranchus</taxon>
    </lineage>
</organism>
<dbReference type="AlphaFoldDB" id="A0A9Q1G1V8"/>
<gene>
    <name evidence="3" type="ORF">SKAU_G00040480</name>
</gene>
<feature type="compositionally biased region" description="Basic residues" evidence="1">
    <location>
        <begin position="107"/>
        <end position="123"/>
    </location>
</feature>
<sequence length="164" mass="18140">MRSLFPVTMCCISLFSLHQQLLALPTGGHLEKNRLSLLKRIKELGGGGNVAPQTFQERSGATDSPHFVLEAKREWWKQRLAKGPPPRQGGPVPMPTNPLRSPQSSRRGSRGRRHAHSRSRGHHPPPAAHACGLCSWHLPGTEPQPPALPADWSEWPGRLLPHKP</sequence>
<proteinExistence type="predicted"/>
<dbReference type="OrthoDB" id="9907777at2759"/>